<keyword evidence="1" id="KW-0812">Transmembrane</keyword>
<dbReference type="STRING" id="632955.GCA_000829675_03261"/>
<gene>
    <name evidence="2" type="ORF">F945_01887</name>
</gene>
<name>S3N5H9_9GAMM</name>
<dbReference type="PATRIC" id="fig|421052.3.peg.1844"/>
<proteinExistence type="predicted"/>
<keyword evidence="1" id="KW-0472">Membrane</keyword>
<organism evidence="2 3">
    <name type="scientific">Acinetobacter rudis CIP 110305</name>
    <dbReference type="NCBI Taxonomy" id="421052"/>
    <lineage>
        <taxon>Bacteria</taxon>
        <taxon>Pseudomonadati</taxon>
        <taxon>Pseudomonadota</taxon>
        <taxon>Gammaproteobacteria</taxon>
        <taxon>Moraxellales</taxon>
        <taxon>Moraxellaceae</taxon>
        <taxon>Acinetobacter</taxon>
    </lineage>
</organism>
<dbReference type="eggNOG" id="ENOG50345HV">
    <property type="taxonomic scope" value="Bacteria"/>
</dbReference>
<keyword evidence="3" id="KW-1185">Reference proteome</keyword>
<evidence type="ECO:0000313" key="3">
    <source>
        <dbReference type="Proteomes" id="UP000014568"/>
    </source>
</evidence>
<accession>S3N5H9</accession>
<dbReference type="Proteomes" id="UP000014568">
    <property type="component" value="Unassembled WGS sequence"/>
</dbReference>
<feature type="transmembrane region" description="Helical" evidence="1">
    <location>
        <begin position="172"/>
        <end position="190"/>
    </location>
</feature>
<feature type="transmembrane region" description="Helical" evidence="1">
    <location>
        <begin position="205"/>
        <end position="224"/>
    </location>
</feature>
<reference evidence="2 3" key="1">
    <citation type="submission" date="2013-06" db="EMBL/GenBank/DDBJ databases">
        <title>The Genome Sequence of Acinetobacter rudis CIP 110305.</title>
        <authorList>
            <consortium name="The Broad Institute Genome Sequencing Platform"/>
            <consortium name="The Broad Institute Genome Sequencing Center for Infectious Disease"/>
            <person name="Cerqueira G."/>
            <person name="Feldgarden M."/>
            <person name="Courvalin P."/>
            <person name="Perichon B."/>
            <person name="Grillot-Courvalin C."/>
            <person name="Clermont D."/>
            <person name="Rocha E."/>
            <person name="Yoon E.-J."/>
            <person name="Nemec A."/>
            <person name="Young S.K."/>
            <person name="Zeng Q."/>
            <person name="Gargeya S."/>
            <person name="Fitzgerald M."/>
            <person name="Abouelleil A."/>
            <person name="Alvarado L."/>
            <person name="Berlin A.M."/>
            <person name="Chapman S.B."/>
            <person name="Dewar J."/>
            <person name="Goldberg J."/>
            <person name="Griggs A."/>
            <person name="Gujja S."/>
            <person name="Hansen M."/>
            <person name="Howarth C."/>
            <person name="Imamovic A."/>
            <person name="Larimer J."/>
            <person name="McCowan C."/>
            <person name="Murphy C."/>
            <person name="Pearson M."/>
            <person name="Priest M."/>
            <person name="Roberts A."/>
            <person name="Saif S."/>
            <person name="Shea T."/>
            <person name="Sykes S."/>
            <person name="Wortman J."/>
            <person name="Nusbaum C."/>
            <person name="Birren B."/>
        </authorList>
    </citation>
    <scope>NUCLEOTIDE SEQUENCE [LARGE SCALE GENOMIC DNA]</scope>
    <source>
        <strain evidence="2 3">CIP 110305</strain>
    </source>
</reference>
<protein>
    <submittedName>
        <fullName evidence="2">Uncharacterized protein</fullName>
    </submittedName>
</protein>
<dbReference type="EMBL" id="ATGI01000023">
    <property type="protein sequence ID" value="EPF73728.1"/>
    <property type="molecule type" value="Genomic_DNA"/>
</dbReference>
<dbReference type="HOGENOM" id="CLU_803217_0_0_6"/>
<sequence length="327" mass="37924">MDNMQTEMFFTETLIEQLDILDKTITQEEHILDGYLHNTQNSIIIIKNIIENNYLLIKVPELFPYISKIITDLYDKFKYWETDLINGRTKEELENFSNQLLVLANYLSTIRDLNLEFNKYTTKLINQSIVDVNKELETFKRLRNIADNGLTEGIYNNAVLKYQKFEKKYRKYFYRTVATVLILAFLLLLFKSKVISALQIGDTEFWVLKVSLLVVGVTLISYFVKQSVHYQKLADQNYQTQIELQAYPSFMESIPTNEAASIRKELALKYFGREIDGSTHKDMSNLILDQMKSTTELVKASAEVVKGFNQPLAKSADPSNPKDTPTQ</sequence>
<keyword evidence="1" id="KW-1133">Transmembrane helix</keyword>
<comment type="caution">
    <text evidence="2">The sequence shown here is derived from an EMBL/GenBank/DDBJ whole genome shotgun (WGS) entry which is preliminary data.</text>
</comment>
<evidence type="ECO:0000256" key="1">
    <source>
        <dbReference type="SAM" id="Phobius"/>
    </source>
</evidence>
<dbReference type="RefSeq" id="WP_016656294.1">
    <property type="nucleotide sequence ID" value="NZ_KE340353.1"/>
</dbReference>
<evidence type="ECO:0000313" key="2">
    <source>
        <dbReference type="EMBL" id="EPF73728.1"/>
    </source>
</evidence>
<dbReference type="AlphaFoldDB" id="S3N5H9"/>